<proteinExistence type="predicted"/>
<dbReference type="InterPro" id="IPR036259">
    <property type="entry name" value="MFS_trans_sf"/>
</dbReference>
<evidence type="ECO:0000256" key="3">
    <source>
        <dbReference type="ARBA" id="ARBA00022692"/>
    </source>
</evidence>
<keyword evidence="4 6" id="KW-1133">Transmembrane helix</keyword>
<reference evidence="8" key="2">
    <citation type="submission" date="2020-03" db="EMBL/GenBank/DDBJ databases">
        <title>Complete Genome Sequence of Adlercreutzia sp. strain 8CFCBH1 Producing Equol, Isolated from Healthy Japanese Feces.</title>
        <authorList>
            <person name="Ogata Y."/>
            <person name="Sakamoto M."/>
            <person name="Ohkuma M."/>
            <person name="Hattori M."/>
            <person name="Suda W."/>
        </authorList>
    </citation>
    <scope>NUCLEOTIDE SEQUENCE [LARGE SCALE GENOMIC DNA]</scope>
    <source>
        <strain evidence="8">8CFCBH1</strain>
    </source>
</reference>
<evidence type="ECO:0000256" key="2">
    <source>
        <dbReference type="ARBA" id="ARBA00022448"/>
    </source>
</evidence>
<dbReference type="Pfam" id="PF07690">
    <property type="entry name" value="MFS_1"/>
    <property type="match status" value="1"/>
</dbReference>
<dbReference type="PANTHER" id="PTHR42718">
    <property type="entry name" value="MAJOR FACILITATOR SUPERFAMILY MULTIDRUG TRANSPORTER MFSC"/>
    <property type="match status" value="1"/>
</dbReference>
<dbReference type="KEGG" id="ahat:ADCFC_21820"/>
<organism evidence="7 8">
    <name type="scientific">Adlercreutzia hattorii</name>
    <dbReference type="NCBI Taxonomy" id="2707299"/>
    <lineage>
        <taxon>Bacteria</taxon>
        <taxon>Bacillati</taxon>
        <taxon>Actinomycetota</taxon>
        <taxon>Coriobacteriia</taxon>
        <taxon>Eggerthellales</taxon>
        <taxon>Eggerthellaceae</taxon>
        <taxon>Adlercreutzia</taxon>
    </lineage>
</organism>
<dbReference type="SUPFAM" id="SSF103473">
    <property type="entry name" value="MFS general substrate transporter"/>
    <property type="match status" value="1"/>
</dbReference>
<evidence type="ECO:0000256" key="5">
    <source>
        <dbReference type="ARBA" id="ARBA00023136"/>
    </source>
</evidence>
<evidence type="ECO:0000256" key="4">
    <source>
        <dbReference type="ARBA" id="ARBA00022989"/>
    </source>
</evidence>
<feature type="transmembrane region" description="Helical" evidence="6">
    <location>
        <begin position="112"/>
        <end position="134"/>
    </location>
</feature>
<feature type="transmembrane region" description="Helical" evidence="6">
    <location>
        <begin position="146"/>
        <end position="173"/>
    </location>
</feature>
<feature type="transmembrane region" description="Helical" evidence="6">
    <location>
        <begin position="86"/>
        <end position="106"/>
    </location>
</feature>
<reference evidence="8" key="1">
    <citation type="journal article" date="2020" name="Microbiol. Resour. Announc.">
        <title>Complete Genome Sequence of Adlercreutzia sp. Strain 8CFCBH1, a Potent Producer of Equol, Isolated from Healthy Japanese Feces.</title>
        <authorList>
            <person name="Ogata Y."/>
            <person name="Sakamoto M."/>
            <person name="Ohkuma M."/>
            <person name="Hattori M."/>
            <person name="Suda W."/>
        </authorList>
    </citation>
    <scope>NUCLEOTIDE SEQUENCE [LARGE SCALE GENOMIC DNA]</scope>
    <source>
        <strain evidence="8">8CFCBH1</strain>
    </source>
</reference>
<evidence type="ECO:0000313" key="8">
    <source>
        <dbReference type="Proteomes" id="UP000501727"/>
    </source>
</evidence>
<feature type="transmembrane region" description="Helical" evidence="6">
    <location>
        <begin position="55"/>
        <end position="74"/>
    </location>
</feature>
<keyword evidence="3 6" id="KW-0812">Transmembrane</keyword>
<evidence type="ECO:0000256" key="1">
    <source>
        <dbReference type="ARBA" id="ARBA00004141"/>
    </source>
</evidence>
<dbReference type="GO" id="GO:0016020">
    <property type="term" value="C:membrane"/>
    <property type="evidence" value="ECO:0007669"/>
    <property type="project" value="UniProtKB-SubCell"/>
</dbReference>
<protein>
    <recommendedName>
        <fullName evidence="9">MFS transporter</fullName>
    </recommendedName>
</protein>
<feature type="transmembrane region" description="Helical" evidence="6">
    <location>
        <begin position="185"/>
        <end position="206"/>
    </location>
</feature>
<dbReference type="PANTHER" id="PTHR42718:SF9">
    <property type="entry name" value="MAJOR FACILITATOR SUPERFAMILY MULTIDRUG TRANSPORTER MFSC"/>
    <property type="match status" value="1"/>
</dbReference>
<keyword evidence="5 6" id="KW-0472">Membrane</keyword>
<dbReference type="Proteomes" id="UP000501727">
    <property type="component" value="Chromosome"/>
</dbReference>
<evidence type="ECO:0000256" key="6">
    <source>
        <dbReference type="SAM" id="Phobius"/>
    </source>
</evidence>
<dbReference type="GO" id="GO:0022857">
    <property type="term" value="F:transmembrane transporter activity"/>
    <property type="evidence" value="ECO:0007669"/>
    <property type="project" value="InterPro"/>
</dbReference>
<gene>
    <name evidence="7" type="ORF">ADCFC_20600</name>
</gene>
<dbReference type="EMBL" id="AP022829">
    <property type="protein sequence ID" value="BCA89563.1"/>
    <property type="molecule type" value="Genomic_DNA"/>
</dbReference>
<name>A0A6F8SNH0_9ACTN</name>
<keyword evidence="2" id="KW-0813">Transport</keyword>
<keyword evidence="8" id="KW-1185">Reference proteome</keyword>
<dbReference type="InterPro" id="IPR011701">
    <property type="entry name" value="MFS"/>
</dbReference>
<sequence>MPHGPDARFSPRGMVESRGFAGAAVLVVTTMSVYFSLNVMVPLFLGEQVHWESTVAGFCIGPLVVAYVLASLAGGRMLDRKGPRPLLPGGLGVAVAGSLFMMAAGLTASVPLVLAGALVVFVGCGMTGASFQTVGLRRLPASQHAIGVTIMTMAVQLAASLGPLVSVGVMTAAQGEMGVGGASYAAAWLLNAAVCAGGAVAAWKFYRT</sequence>
<comment type="subcellular location">
    <subcellularLocation>
        <location evidence="1">Membrane</location>
        <topology evidence="1">Multi-pass membrane protein</topology>
    </subcellularLocation>
</comment>
<accession>A0A6F8SNH0</accession>
<feature type="transmembrane region" description="Helical" evidence="6">
    <location>
        <begin position="20"/>
        <end position="43"/>
    </location>
</feature>
<evidence type="ECO:0000313" key="7">
    <source>
        <dbReference type="EMBL" id="BCA89563.1"/>
    </source>
</evidence>
<dbReference type="AlphaFoldDB" id="A0A6F8SNH0"/>
<evidence type="ECO:0008006" key="9">
    <source>
        <dbReference type="Google" id="ProtNLM"/>
    </source>
</evidence>
<dbReference type="Gene3D" id="1.20.1250.20">
    <property type="entry name" value="MFS general substrate transporter like domains"/>
    <property type="match status" value="1"/>
</dbReference>